<dbReference type="InterPro" id="IPR029028">
    <property type="entry name" value="Alpha/beta_knot_MTases"/>
</dbReference>
<evidence type="ECO:0000259" key="11">
    <source>
        <dbReference type="Pfam" id="PF04452"/>
    </source>
</evidence>
<keyword evidence="13" id="KW-1185">Reference proteome</keyword>
<dbReference type="RefSeq" id="WP_006300626.1">
    <property type="nucleotide sequence ID" value="NZ_CM001022.1"/>
</dbReference>
<evidence type="ECO:0000313" key="13">
    <source>
        <dbReference type="Proteomes" id="UP000005096"/>
    </source>
</evidence>
<evidence type="ECO:0000256" key="10">
    <source>
        <dbReference type="PIRNR" id="PIRNR015601"/>
    </source>
</evidence>
<evidence type="ECO:0000256" key="6">
    <source>
        <dbReference type="ARBA" id="ARBA00022679"/>
    </source>
</evidence>
<dbReference type="Gene3D" id="3.40.1280.10">
    <property type="match status" value="1"/>
</dbReference>
<keyword evidence="7 10" id="KW-0949">S-adenosyl-L-methionine</keyword>
<evidence type="ECO:0000256" key="5">
    <source>
        <dbReference type="ARBA" id="ARBA00022603"/>
    </source>
</evidence>
<dbReference type="HOGENOM" id="CLU_067442_4_1_0"/>
<sequence>MLQPRIRLEACTLLGEGRYLLDEAQAHHLTRVLRRYEGALLEGLSGEGRVLLRLRLGAGRVEAEEVERVPESPDLLRVVLVVALLKADQFEPLLRMAAEFGVAEIRLLACERSVPRLESCREEGKLSRWRRILDESTRQSGSLRPPTLHPPVLVRELEEATLPPSRFGAFLAPGTVPLGRCLPVEAAAVAVGPEGDWSDQEVETLRAKGFVPVGLGPRILRASTAAAAACGALRLSWEARKTP</sequence>
<evidence type="ECO:0000256" key="3">
    <source>
        <dbReference type="ARBA" id="ARBA00022490"/>
    </source>
</evidence>
<reference evidence="12 13" key="1">
    <citation type="journal article" date="2010" name="Stand. Genomic Sci.">
        <title>Non-contiguous finished genome sequence of Aminomonas paucivorans type strain (GLU-3).</title>
        <authorList>
            <person name="Pitluck S."/>
            <person name="Yasawong M."/>
            <person name="Held B."/>
            <person name="Lapidus A."/>
            <person name="Nolan M."/>
            <person name="Copeland A."/>
            <person name="Lucas S."/>
            <person name="Del Rio T.G."/>
            <person name="Tice H."/>
            <person name="Cheng J.F."/>
            <person name="Chertkov O."/>
            <person name="Goodwin L."/>
            <person name="Tapia R."/>
            <person name="Han C."/>
            <person name="Liolios K."/>
            <person name="Ivanova N."/>
            <person name="Mavromatis K."/>
            <person name="Ovchinnikova G."/>
            <person name="Pati A."/>
            <person name="Chen A."/>
            <person name="Palaniappan K."/>
            <person name="Land M."/>
            <person name="Hauser L."/>
            <person name="Chang Y.J."/>
            <person name="Jeffries C.D."/>
            <person name="Pukall R."/>
            <person name="Spring S."/>
            <person name="Rohde M."/>
            <person name="Sikorski J."/>
            <person name="Goker M."/>
            <person name="Woyke T."/>
            <person name="Bristow J."/>
            <person name="Eisen J.A."/>
            <person name="Markowitz V."/>
            <person name="Hugenholtz P."/>
            <person name="Kyrpides N.C."/>
            <person name="Klenk H.P."/>
        </authorList>
    </citation>
    <scope>NUCLEOTIDE SEQUENCE [LARGE SCALE GENOMIC DNA]</scope>
    <source>
        <strain evidence="12 13">DSM 12260</strain>
    </source>
</reference>
<dbReference type="EC" id="2.1.1.193" evidence="10"/>
<keyword evidence="4 10" id="KW-0698">rRNA processing</keyword>
<dbReference type="SUPFAM" id="SSF75217">
    <property type="entry name" value="alpha/beta knot"/>
    <property type="match status" value="1"/>
</dbReference>
<dbReference type="Proteomes" id="UP000005096">
    <property type="component" value="Chromosome"/>
</dbReference>
<evidence type="ECO:0000256" key="4">
    <source>
        <dbReference type="ARBA" id="ARBA00022552"/>
    </source>
</evidence>
<dbReference type="Pfam" id="PF04452">
    <property type="entry name" value="Methyltrans_RNA"/>
    <property type="match status" value="1"/>
</dbReference>
<gene>
    <name evidence="12" type="ORF">Apau_1016</name>
</gene>
<protein>
    <recommendedName>
        <fullName evidence="10">Ribosomal RNA small subunit methyltransferase E</fullName>
        <ecNumber evidence="10">2.1.1.193</ecNumber>
    </recommendedName>
</protein>
<keyword evidence="5 10" id="KW-0489">Methyltransferase</keyword>
<dbReference type="CDD" id="cd18084">
    <property type="entry name" value="RsmE-like"/>
    <property type="match status" value="1"/>
</dbReference>
<proteinExistence type="inferred from homology"/>
<dbReference type="NCBIfam" id="TIGR00046">
    <property type="entry name" value="RsmE family RNA methyltransferase"/>
    <property type="match status" value="1"/>
</dbReference>
<dbReference type="PaxDb" id="584708-Apau_1016"/>
<dbReference type="InterPro" id="IPR046886">
    <property type="entry name" value="RsmE_MTase_dom"/>
</dbReference>
<evidence type="ECO:0000256" key="1">
    <source>
        <dbReference type="ARBA" id="ARBA00004496"/>
    </source>
</evidence>
<comment type="catalytic activity">
    <reaction evidence="9 10">
        <text>uridine(1498) in 16S rRNA + S-adenosyl-L-methionine = N(3)-methyluridine(1498) in 16S rRNA + S-adenosyl-L-homocysteine + H(+)</text>
        <dbReference type="Rhea" id="RHEA:42920"/>
        <dbReference type="Rhea" id="RHEA-COMP:10283"/>
        <dbReference type="Rhea" id="RHEA-COMP:10284"/>
        <dbReference type="ChEBI" id="CHEBI:15378"/>
        <dbReference type="ChEBI" id="CHEBI:57856"/>
        <dbReference type="ChEBI" id="CHEBI:59789"/>
        <dbReference type="ChEBI" id="CHEBI:65315"/>
        <dbReference type="ChEBI" id="CHEBI:74502"/>
        <dbReference type="EC" id="2.1.1.193"/>
    </reaction>
</comment>
<dbReference type="GO" id="GO:0005737">
    <property type="term" value="C:cytoplasm"/>
    <property type="evidence" value="ECO:0007669"/>
    <property type="project" value="UniProtKB-SubCell"/>
</dbReference>
<keyword evidence="6 10" id="KW-0808">Transferase</keyword>
<organism evidence="12 13">
    <name type="scientific">Aminomonas paucivorans DSM 12260</name>
    <dbReference type="NCBI Taxonomy" id="584708"/>
    <lineage>
        <taxon>Bacteria</taxon>
        <taxon>Thermotogati</taxon>
        <taxon>Synergistota</taxon>
        <taxon>Synergistia</taxon>
        <taxon>Synergistales</taxon>
        <taxon>Synergistaceae</taxon>
        <taxon>Aminomonas</taxon>
    </lineage>
</organism>
<dbReference type="PIRSF" id="PIRSF015601">
    <property type="entry name" value="MTase_slr0722"/>
    <property type="match status" value="1"/>
</dbReference>
<evidence type="ECO:0000256" key="9">
    <source>
        <dbReference type="ARBA" id="ARBA00047944"/>
    </source>
</evidence>
<dbReference type="EMBL" id="CM001022">
    <property type="protein sequence ID" value="EFQ23443.1"/>
    <property type="molecule type" value="Genomic_DNA"/>
</dbReference>
<comment type="function">
    <text evidence="8 10">Specifically methylates the N3 position of the uracil ring of uridine 1498 (m3U1498) in 16S rRNA. Acts on the fully assembled 30S ribosomal subunit.</text>
</comment>
<dbReference type="eggNOG" id="COG1385">
    <property type="taxonomic scope" value="Bacteria"/>
</dbReference>
<dbReference type="GO" id="GO:0070475">
    <property type="term" value="P:rRNA base methylation"/>
    <property type="evidence" value="ECO:0007669"/>
    <property type="project" value="TreeGrafter"/>
</dbReference>
<comment type="similarity">
    <text evidence="2 10">Belongs to the RNA methyltransferase RsmE family.</text>
</comment>
<name>E3CWZ3_9BACT</name>
<dbReference type="InterPro" id="IPR006700">
    <property type="entry name" value="RsmE"/>
</dbReference>
<dbReference type="InterPro" id="IPR029026">
    <property type="entry name" value="tRNA_m1G_MTases_N"/>
</dbReference>
<comment type="subcellular location">
    <subcellularLocation>
        <location evidence="1 10">Cytoplasm</location>
    </subcellularLocation>
</comment>
<dbReference type="AlphaFoldDB" id="E3CWZ3"/>
<evidence type="ECO:0000313" key="12">
    <source>
        <dbReference type="EMBL" id="EFQ23443.1"/>
    </source>
</evidence>
<dbReference type="STRING" id="584708.Apau_1016"/>
<dbReference type="PANTHER" id="PTHR30027:SF3">
    <property type="entry name" value="16S RRNA (URACIL(1498)-N(3))-METHYLTRANSFERASE"/>
    <property type="match status" value="1"/>
</dbReference>
<dbReference type="PANTHER" id="PTHR30027">
    <property type="entry name" value="RIBOSOMAL RNA SMALL SUBUNIT METHYLTRANSFERASE E"/>
    <property type="match status" value="1"/>
</dbReference>
<accession>E3CWZ3</accession>
<evidence type="ECO:0000256" key="7">
    <source>
        <dbReference type="ARBA" id="ARBA00022691"/>
    </source>
</evidence>
<keyword evidence="3 10" id="KW-0963">Cytoplasm</keyword>
<evidence type="ECO:0000256" key="2">
    <source>
        <dbReference type="ARBA" id="ARBA00005528"/>
    </source>
</evidence>
<feature type="domain" description="Ribosomal RNA small subunit methyltransferase E methyltransferase" evidence="11">
    <location>
        <begin position="76"/>
        <end position="233"/>
    </location>
</feature>
<dbReference type="GO" id="GO:0070042">
    <property type="term" value="F:rRNA (uridine-N3-)-methyltransferase activity"/>
    <property type="evidence" value="ECO:0007669"/>
    <property type="project" value="TreeGrafter"/>
</dbReference>
<evidence type="ECO:0000256" key="8">
    <source>
        <dbReference type="ARBA" id="ARBA00025699"/>
    </source>
</evidence>